<dbReference type="PIRSF" id="PIRSF038984">
    <property type="entry name" value="FAD_binding_protein"/>
    <property type="match status" value="1"/>
</dbReference>
<feature type="domain" description="FAD-binding" evidence="1">
    <location>
        <begin position="86"/>
        <end position="118"/>
    </location>
</feature>
<evidence type="ECO:0000313" key="3">
    <source>
        <dbReference type="EMBL" id="RXK81239.1"/>
    </source>
</evidence>
<dbReference type="GO" id="GO:0071949">
    <property type="term" value="F:FAD binding"/>
    <property type="evidence" value="ECO:0007669"/>
    <property type="project" value="InterPro"/>
</dbReference>
<dbReference type="Gene3D" id="3.30.70.2700">
    <property type="match status" value="1"/>
</dbReference>
<name>A0A4Q1D0I3_9BACT</name>
<evidence type="ECO:0000313" key="4">
    <source>
        <dbReference type="Proteomes" id="UP000290545"/>
    </source>
</evidence>
<dbReference type="EMBL" id="SDHZ01000004">
    <property type="protein sequence ID" value="RXK81239.1"/>
    <property type="molecule type" value="Genomic_DNA"/>
</dbReference>
<dbReference type="OrthoDB" id="9772594at2"/>
<comment type="caution">
    <text evidence="3">The sequence shown here is derived from an EMBL/GenBank/DDBJ whole genome shotgun (WGS) entry which is preliminary data.</text>
</comment>
<dbReference type="InterPro" id="IPR002938">
    <property type="entry name" value="FAD-bd"/>
</dbReference>
<dbReference type="PRINTS" id="PR00419">
    <property type="entry name" value="ADXRDTASE"/>
</dbReference>
<keyword evidence="4" id="KW-1185">Reference proteome</keyword>
<dbReference type="SUPFAM" id="SSF51905">
    <property type="entry name" value="FAD/NAD(P)-binding domain"/>
    <property type="match status" value="1"/>
</dbReference>
<organism evidence="3 4">
    <name type="scientific">Filimonas effusa</name>
    <dbReference type="NCBI Taxonomy" id="2508721"/>
    <lineage>
        <taxon>Bacteria</taxon>
        <taxon>Pseudomonadati</taxon>
        <taxon>Bacteroidota</taxon>
        <taxon>Chitinophagia</taxon>
        <taxon>Chitinophagales</taxon>
        <taxon>Chitinophagaceae</taxon>
        <taxon>Filimonas</taxon>
    </lineage>
</organism>
<reference evidence="3 4" key="1">
    <citation type="submission" date="2019-01" db="EMBL/GenBank/DDBJ databases">
        <title>Filimonas sp. strain TTM-71.</title>
        <authorList>
            <person name="Chen W.-M."/>
        </authorList>
    </citation>
    <scope>NUCLEOTIDE SEQUENCE [LARGE SCALE GENOMIC DNA]</scope>
    <source>
        <strain evidence="3 4">TTM-71</strain>
    </source>
</reference>
<dbReference type="InterPro" id="IPR036188">
    <property type="entry name" value="FAD/NAD-bd_sf"/>
</dbReference>
<sequence length="540" mass="58802">MQQKIALRLLPAEAADDHLVQQAIARETGHPFLDITGFHRLKQSIDARSRQQIWINLTVLVFINEPFTERATVPIIYKDVTKADHRVVIVGAGPAGLFAALRLIEAGIQPIVLERGKDVRARRRDLALLNKEGIVNPDSNYCFGEGGAGTYSDGKLYTRSNKRGDIDRILQLFTQFGADERIIYEAHPHIGTNKLPHIITAMREAILRYGGQFHFEQKVTGFIIDKDSIKGVHTAQGASFEGAAVILATGHSARDIFRLLAEKKIIIEAKPFALGVRVEHPQALIDGIQYHCSVPLFGGASNRPEHLPPASYSLVEQVDGRGVFSFCMCPGGIIAPASTDDGELVVNGWSPSKRNNPYANSGMVVQVEIADAMQSMKKSGIKYDEKDPLLMMHFQQSVERKAFDIGGGRFVAPAQRMADFCSNKISADLPDCSYTPGVTSADMRAVLPAFIARGLQEGFKAFGKRLRGYYTNEANIVATESRTSSPVKIPRDADTLEHPQIGGLYPCAEGAGYAGGIVSAAMDGEKVAAVIALKLTGVSY</sequence>
<evidence type="ECO:0000259" key="1">
    <source>
        <dbReference type="Pfam" id="PF01494"/>
    </source>
</evidence>
<dbReference type="PANTHER" id="PTHR42842:SF3">
    <property type="entry name" value="FAD_NAD(P)-BINDING OXIDOREDUCTASE FAMILY PROTEIN"/>
    <property type="match status" value="1"/>
</dbReference>
<dbReference type="Pfam" id="PF01494">
    <property type="entry name" value="FAD_binding_3"/>
    <property type="match status" value="1"/>
</dbReference>
<evidence type="ECO:0000259" key="2">
    <source>
        <dbReference type="Pfam" id="PF21688"/>
    </source>
</evidence>
<proteinExistence type="predicted"/>
<accession>A0A4Q1D0I3</accession>
<protein>
    <submittedName>
        <fullName evidence="3">FAD-binding protein</fullName>
    </submittedName>
</protein>
<dbReference type="PANTHER" id="PTHR42842">
    <property type="entry name" value="FAD/NAD(P)-BINDING OXIDOREDUCTASE"/>
    <property type="match status" value="1"/>
</dbReference>
<dbReference type="InterPro" id="IPR049516">
    <property type="entry name" value="FAD-depend_C"/>
</dbReference>
<dbReference type="AlphaFoldDB" id="A0A4Q1D0I3"/>
<dbReference type="Gene3D" id="3.50.50.60">
    <property type="entry name" value="FAD/NAD(P)-binding domain"/>
    <property type="match status" value="2"/>
</dbReference>
<dbReference type="Proteomes" id="UP000290545">
    <property type="component" value="Unassembled WGS sequence"/>
</dbReference>
<dbReference type="Pfam" id="PF21688">
    <property type="entry name" value="FAD-depend_C"/>
    <property type="match status" value="1"/>
</dbReference>
<dbReference type="RefSeq" id="WP_129005493.1">
    <property type="nucleotide sequence ID" value="NZ_SDHZ01000004.1"/>
</dbReference>
<gene>
    <name evidence="3" type="ORF">ESB13_20080</name>
</gene>
<feature type="domain" description="FAD-dependent protein C-terminal" evidence="2">
    <location>
        <begin position="271"/>
        <end position="483"/>
    </location>
</feature>
<dbReference type="InterPro" id="IPR028348">
    <property type="entry name" value="FAD-binding_protein"/>
</dbReference>